<dbReference type="Pfam" id="PF04166">
    <property type="entry name" value="PdxA"/>
    <property type="match status" value="1"/>
</dbReference>
<keyword evidence="5" id="KW-1185">Reference proteome</keyword>
<dbReference type="EMBL" id="CP007035">
    <property type="protein sequence ID" value="AHF16032.1"/>
    <property type="molecule type" value="Genomic_DNA"/>
</dbReference>
<dbReference type="STRING" id="929713.NIASO_14445"/>
<dbReference type="Gene3D" id="3.40.718.10">
    <property type="entry name" value="Isopropylmalate Dehydrogenase"/>
    <property type="match status" value="1"/>
</dbReference>
<evidence type="ECO:0000313" key="4">
    <source>
        <dbReference type="EMBL" id="AHF16032.1"/>
    </source>
</evidence>
<reference evidence="4 5" key="1">
    <citation type="submission" date="2013-12" db="EMBL/GenBank/DDBJ databases">
        <authorList>
            <consortium name="DOE Joint Genome Institute"/>
            <person name="Eisen J."/>
            <person name="Huntemann M."/>
            <person name="Han J."/>
            <person name="Chen A."/>
            <person name="Kyrpides N."/>
            <person name="Mavromatis K."/>
            <person name="Markowitz V."/>
            <person name="Palaniappan K."/>
            <person name="Ivanova N."/>
            <person name="Schaumberg A."/>
            <person name="Pati A."/>
            <person name="Liolios K."/>
            <person name="Nordberg H.P."/>
            <person name="Cantor M.N."/>
            <person name="Hua S.X."/>
            <person name="Woyke T."/>
        </authorList>
    </citation>
    <scope>NUCLEOTIDE SEQUENCE [LARGE SCALE GENOMIC DNA]</scope>
    <source>
        <strain evidence="5">DSM 19437</strain>
    </source>
</reference>
<dbReference type="PANTHER" id="PTHR30004">
    <property type="entry name" value="4-HYDROXYTHREONINE-4-PHOSPHATE DEHYDROGENASE"/>
    <property type="match status" value="1"/>
</dbReference>
<name>W0EZ35_9BACT</name>
<dbReference type="NCBIfam" id="TIGR00557">
    <property type="entry name" value="pdxA"/>
    <property type="match status" value="1"/>
</dbReference>
<dbReference type="SUPFAM" id="SSF53659">
    <property type="entry name" value="Isocitrate/Isopropylmalate dehydrogenase-like"/>
    <property type="match status" value="1"/>
</dbReference>
<dbReference type="AlphaFoldDB" id="W0EZ35"/>
<sequence length="361" mass="39442">MTNKPKPVIGITSGDLNGIGIELIIKAFSDQRLLDFCTPVIFASNKVVNFYRKTVTESSFSFYHTREFDKINPKQVTIFNCWDEEVNITPGVLNETGGRYAVASLQAAIEAFKEKKIDGLVTAPLHKSNVQSESFSYTGHTPFLKDSFGAPDVVMMLCADNMRVALVTEHISVSAIAQHITAEAILSKLNIINSSLQKDFGISKPRIAVLGLNPHAGDEGLVGNEEQTIIAPAIKQAKNNGILAFGPYSADAFFARGQYEKFDAVLAMYHDQGLIPFKSLAVGEGVNFTAGLELVRTSPDHGVAFDIAGKDRADAGSFIQSIFFCADVINQRSEYADQRSNPMRKIAPDVVSRLADEKIEE</sequence>
<keyword evidence="1" id="KW-0479">Metal-binding</keyword>
<dbReference type="RefSeq" id="WP_008586605.1">
    <property type="nucleotide sequence ID" value="NZ_CP007035.1"/>
</dbReference>
<gene>
    <name evidence="4" type="ORF">NIASO_14445</name>
</gene>
<dbReference type="GO" id="GO:0051287">
    <property type="term" value="F:NAD binding"/>
    <property type="evidence" value="ECO:0007669"/>
    <property type="project" value="InterPro"/>
</dbReference>
<evidence type="ECO:0000256" key="3">
    <source>
        <dbReference type="ARBA" id="ARBA00023027"/>
    </source>
</evidence>
<evidence type="ECO:0000313" key="5">
    <source>
        <dbReference type="Proteomes" id="UP000003586"/>
    </source>
</evidence>
<dbReference type="HOGENOM" id="CLU_040168_4_0_10"/>
<proteinExistence type="predicted"/>
<evidence type="ECO:0000256" key="2">
    <source>
        <dbReference type="ARBA" id="ARBA00023002"/>
    </source>
</evidence>
<accession>W0EZ35</accession>
<dbReference type="Proteomes" id="UP000003586">
    <property type="component" value="Chromosome"/>
</dbReference>
<protein>
    <submittedName>
        <fullName evidence="4">4-hydroxythreonine-4-phosphate dehydrogenase</fullName>
    </submittedName>
</protein>
<keyword evidence="3" id="KW-0520">NAD</keyword>
<organism evidence="4 5">
    <name type="scientific">Niabella soli DSM 19437</name>
    <dbReference type="NCBI Taxonomy" id="929713"/>
    <lineage>
        <taxon>Bacteria</taxon>
        <taxon>Pseudomonadati</taxon>
        <taxon>Bacteroidota</taxon>
        <taxon>Chitinophagia</taxon>
        <taxon>Chitinophagales</taxon>
        <taxon>Chitinophagaceae</taxon>
        <taxon>Niabella</taxon>
    </lineage>
</organism>
<dbReference type="PANTHER" id="PTHR30004:SF6">
    <property type="entry name" value="D-THREONATE 4-PHOSPHATE DEHYDROGENASE"/>
    <property type="match status" value="1"/>
</dbReference>
<dbReference type="eggNOG" id="COG1995">
    <property type="taxonomic scope" value="Bacteria"/>
</dbReference>
<dbReference type="KEGG" id="nso:NIASO_14445"/>
<dbReference type="GO" id="GO:0016491">
    <property type="term" value="F:oxidoreductase activity"/>
    <property type="evidence" value="ECO:0007669"/>
    <property type="project" value="UniProtKB-KW"/>
</dbReference>
<dbReference type="OrthoDB" id="9801783at2"/>
<keyword evidence="2" id="KW-0560">Oxidoreductase</keyword>
<evidence type="ECO:0000256" key="1">
    <source>
        <dbReference type="ARBA" id="ARBA00022723"/>
    </source>
</evidence>
<dbReference type="InterPro" id="IPR005255">
    <property type="entry name" value="PdxA_fam"/>
</dbReference>
<dbReference type="GO" id="GO:0046872">
    <property type="term" value="F:metal ion binding"/>
    <property type="evidence" value="ECO:0007669"/>
    <property type="project" value="UniProtKB-KW"/>
</dbReference>